<protein>
    <recommendedName>
        <fullName evidence="3">Alpha/beta hydrolase fold-3 domain-containing protein</fullName>
    </recommendedName>
</protein>
<dbReference type="AlphaFoldDB" id="A0A4U0TY81"/>
<evidence type="ECO:0000256" key="1">
    <source>
        <dbReference type="ARBA" id="ARBA00010515"/>
    </source>
</evidence>
<organism evidence="6 7">
    <name type="scientific">Friedmanniomyces endolithicus</name>
    <dbReference type="NCBI Taxonomy" id="329885"/>
    <lineage>
        <taxon>Eukaryota</taxon>
        <taxon>Fungi</taxon>
        <taxon>Dikarya</taxon>
        <taxon>Ascomycota</taxon>
        <taxon>Pezizomycotina</taxon>
        <taxon>Dothideomycetes</taxon>
        <taxon>Dothideomycetidae</taxon>
        <taxon>Mycosphaerellales</taxon>
        <taxon>Teratosphaeriaceae</taxon>
        <taxon>Friedmanniomyces</taxon>
    </lineage>
</organism>
<keyword evidence="2" id="KW-0378">Hydrolase</keyword>
<dbReference type="InterPro" id="IPR029058">
    <property type="entry name" value="AB_hydrolase_fold"/>
</dbReference>
<dbReference type="Proteomes" id="UP001175353">
    <property type="component" value="Unassembled WGS sequence"/>
</dbReference>
<dbReference type="Proteomes" id="UP001168146">
    <property type="component" value="Unassembled WGS sequence"/>
</dbReference>
<evidence type="ECO:0000313" key="8">
    <source>
        <dbReference type="Proteomes" id="UP001175353"/>
    </source>
</evidence>
<proteinExistence type="inferred from homology"/>
<evidence type="ECO:0000313" key="6">
    <source>
        <dbReference type="EMBL" id="TKA27460.1"/>
    </source>
</evidence>
<evidence type="ECO:0000256" key="2">
    <source>
        <dbReference type="ARBA" id="ARBA00022801"/>
    </source>
</evidence>
<dbReference type="EMBL" id="NAJP01000128">
    <property type="protein sequence ID" value="TKA27460.1"/>
    <property type="molecule type" value="Genomic_DNA"/>
</dbReference>
<dbReference type="EMBL" id="JASUXU010000015">
    <property type="protein sequence ID" value="KAK0322841.1"/>
    <property type="molecule type" value="Genomic_DNA"/>
</dbReference>
<accession>A0A4U0TY81</accession>
<dbReference type="STRING" id="329885.A0A4U0TY81"/>
<feature type="domain" description="Alpha/beta hydrolase fold-3" evidence="3">
    <location>
        <begin position="78"/>
        <end position="288"/>
    </location>
</feature>
<reference evidence="6 7" key="1">
    <citation type="submission" date="2017-03" db="EMBL/GenBank/DDBJ databases">
        <title>Genomes of endolithic fungi from Antarctica.</title>
        <authorList>
            <person name="Coleine C."/>
            <person name="Masonjones S."/>
            <person name="Stajich J.E."/>
        </authorList>
    </citation>
    <scope>NUCLEOTIDE SEQUENCE [LARGE SCALE GENOMIC DNA]</scope>
    <source>
        <strain evidence="6 7">CCFEE 5311</strain>
    </source>
</reference>
<sequence length="315" mass="34029">MAPSKESAALTTLFRTIVSQNPPDDQHPAINRLVYDQVATASSEPTGVTYEDLPHDPKLGRGPAKWLRPLHASPKHALLFFHGGGYSFGSLDSHRKLCGHLAKACNAYALMIDYRLTPEHPFPAALDDCVAGYRYLLDQGFEAKNVVTIGDSCGGGLATTVPLKAVREGLPAPGAVVALSPWFDVECQESPSLHVSGETDALGSMEGMYVIRDRYCGKKGSAGAVDPQEPTISAVYAGEEELKKLPPHWISCAGDDMLRDDGTRMAEKLKKAGVETVVKTHEGMQHVFEFMAGKAPEADQSVKEIGEWVRKKIGS</sequence>
<dbReference type="EMBL" id="JAUJLE010000012">
    <property type="protein sequence ID" value="KAK1010220.1"/>
    <property type="molecule type" value="Genomic_DNA"/>
</dbReference>
<gene>
    <name evidence="6" type="ORF">B0A54_16475</name>
    <name evidence="4" type="ORF">LTR82_006298</name>
    <name evidence="5" type="ORF">LTR91_002616</name>
</gene>
<evidence type="ECO:0000313" key="4">
    <source>
        <dbReference type="EMBL" id="KAK0322841.1"/>
    </source>
</evidence>
<dbReference type="PANTHER" id="PTHR48081">
    <property type="entry name" value="AB HYDROLASE SUPERFAMILY PROTEIN C4A8.06C"/>
    <property type="match status" value="1"/>
</dbReference>
<reference evidence="4" key="2">
    <citation type="submission" date="2021-12" db="EMBL/GenBank/DDBJ databases">
        <title>Black yeast isolated from Biological Soil Crust.</title>
        <authorList>
            <person name="Kurbessoian T."/>
        </authorList>
    </citation>
    <scope>NUCLEOTIDE SEQUENCE</scope>
    <source>
        <strain evidence="4">CCFEE 5208</strain>
    </source>
</reference>
<dbReference type="InterPro" id="IPR050300">
    <property type="entry name" value="GDXG_lipolytic_enzyme"/>
</dbReference>
<dbReference type="Pfam" id="PF07859">
    <property type="entry name" value="Abhydrolase_3"/>
    <property type="match status" value="1"/>
</dbReference>
<evidence type="ECO:0000259" key="3">
    <source>
        <dbReference type="Pfam" id="PF07859"/>
    </source>
</evidence>
<dbReference type="InterPro" id="IPR002168">
    <property type="entry name" value="Lipase_GDXG_HIS_AS"/>
</dbReference>
<name>A0A4U0TY81_9PEZI</name>
<comment type="similarity">
    <text evidence="1">Belongs to the 'GDXG' lipolytic enzyme family.</text>
</comment>
<keyword evidence="8" id="KW-1185">Reference proteome</keyword>
<dbReference type="Gene3D" id="3.40.50.1820">
    <property type="entry name" value="alpha/beta hydrolase"/>
    <property type="match status" value="1"/>
</dbReference>
<dbReference type="OrthoDB" id="408631at2759"/>
<dbReference type="GO" id="GO:0016787">
    <property type="term" value="F:hydrolase activity"/>
    <property type="evidence" value="ECO:0007669"/>
    <property type="project" value="UniProtKB-KW"/>
</dbReference>
<reference evidence="5" key="3">
    <citation type="submission" date="2023-06" db="EMBL/GenBank/DDBJ databases">
        <title>Black Yeasts Isolated from many extreme environments.</title>
        <authorList>
            <person name="Coleine C."/>
            <person name="Stajich J.E."/>
            <person name="Selbmann L."/>
        </authorList>
    </citation>
    <scope>NUCLEOTIDE SEQUENCE</scope>
    <source>
        <strain evidence="5">CCFEE 5200</strain>
    </source>
</reference>
<evidence type="ECO:0000313" key="5">
    <source>
        <dbReference type="EMBL" id="KAK1010220.1"/>
    </source>
</evidence>
<comment type="caution">
    <text evidence="6">The sequence shown here is derived from an EMBL/GenBank/DDBJ whole genome shotgun (WGS) entry which is preliminary data.</text>
</comment>
<dbReference type="InterPro" id="IPR013094">
    <property type="entry name" value="AB_hydrolase_3"/>
</dbReference>
<dbReference type="SUPFAM" id="SSF53474">
    <property type="entry name" value="alpha/beta-Hydrolases"/>
    <property type="match status" value="1"/>
</dbReference>
<dbReference type="PANTHER" id="PTHR48081:SF8">
    <property type="entry name" value="ALPHA_BETA HYDROLASE FOLD-3 DOMAIN-CONTAINING PROTEIN-RELATED"/>
    <property type="match status" value="1"/>
</dbReference>
<dbReference type="Proteomes" id="UP000310066">
    <property type="component" value="Unassembled WGS sequence"/>
</dbReference>
<dbReference type="PROSITE" id="PS01173">
    <property type="entry name" value="LIPASE_GDXG_HIS"/>
    <property type="match status" value="1"/>
</dbReference>
<evidence type="ECO:0000313" key="7">
    <source>
        <dbReference type="Proteomes" id="UP000310066"/>
    </source>
</evidence>